<dbReference type="RefSeq" id="WP_171580144.1">
    <property type="nucleotide sequence ID" value="NZ_JAAVLX010000004.1"/>
</dbReference>
<dbReference type="EMBL" id="JAAVLX010000004">
    <property type="protein sequence ID" value="NOJ40918.1"/>
    <property type="molecule type" value="Genomic_DNA"/>
</dbReference>
<gene>
    <name evidence="3" type="ORF">HCN58_15120</name>
</gene>
<sequence>MGDVLSHVLTFIAGLAAGVVVKIRFDASRRSVSANTVSGDSQGKVEQSGNTVRGHMSGRDVNVRD</sequence>
<accession>A0A7Y4LW12</accession>
<evidence type="ECO:0000313" key="3">
    <source>
        <dbReference type="EMBL" id="NOJ40918.1"/>
    </source>
</evidence>
<dbReference type="AlphaFoldDB" id="A0A7Y4LW12"/>
<proteinExistence type="predicted"/>
<keyword evidence="4" id="KW-1185">Reference proteome</keyword>
<evidence type="ECO:0000256" key="2">
    <source>
        <dbReference type="SAM" id="Phobius"/>
    </source>
</evidence>
<feature type="compositionally biased region" description="Polar residues" evidence="1">
    <location>
        <begin position="34"/>
        <end position="51"/>
    </location>
</feature>
<comment type="caution">
    <text evidence="3">The sequence shown here is derived from an EMBL/GenBank/DDBJ whole genome shotgun (WGS) entry which is preliminary data.</text>
</comment>
<keyword evidence="2" id="KW-0812">Transmembrane</keyword>
<dbReference type="Proteomes" id="UP000544122">
    <property type="component" value="Unassembled WGS sequence"/>
</dbReference>
<organism evidence="3 4">
    <name type="scientific">Bradyrhizobium australiense</name>
    <dbReference type="NCBI Taxonomy" id="2721161"/>
    <lineage>
        <taxon>Bacteria</taxon>
        <taxon>Pseudomonadati</taxon>
        <taxon>Pseudomonadota</taxon>
        <taxon>Alphaproteobacteria</taxon>
        <taxon>Hyphomicrobiales</taxon>
        <taxon>Nitrobacteraceae</taxon>
        <taxon>Bradyrhizobium</taxon>
    </lineage>
</organism>
<keyword evidence="2" id="KW-1133">Transmembrane helix</keyword>
<reference evidence="3 4" key="1">
    <citation type="submission" date="2020-03" db="EMBL/GenBank/DDBJ databases">
        <title>Bradyrhizobium diversity isolated from nodules of Indigofera sp.</title>
        <authorList>
            <person name="Klepa M."/>
            <person name="Helene L."/>
            <person name="Hungria M."/>
        </authorList>
    </citation>
    <scope>NUCLEOTIDE SEQUENCE [LARGE SCALE GENOMIC DNA]</scope>
    <source>
        <strain evidence="3 4">WSM 1791</strain>
    </source>
</reference>
<keyword evidence="2" id="KW-0472">Membrane</keyword>
<feature type="transmembrane region" description="Helical" evidence="2">
    <location>
        <begin position="6"/>
        <end position="25"/>
    </location>
</feature>
<feature type="region of interest" description="Disordered" evidence="1">
    <location>
        <begin position="34"/>
        <end position="65"/>
    </location>
</feature>
<name>A0A7Y4LW12_9BRAD</name>
<evidence type="ECO:0000256" key="1">
    <source>
        <dbReference type="SAM" id="MobiDB-lite"/>
    </source>
</evidence>
<protein>
    <submittedName>
        <fullName evidence="3">Uncharacterized protein</fullName>
    </submittedName>
</protein>
<evidence type="ECO:0000313" key="4">
    <source>
        <dbReference type="Proteomes" id="UP000544122"/>
    </source>
</evidence>